<dbReference type="Proteomes" id="UP000633731">
    <property type="component" value="Unassembled WGS sequence"/>
</dbReference>
<evidence type="ECO:0000313" key="2">
    <source>
        <dbReference type="Proteomes" id="UP000633731"/>
    </source>
</evidence>
<sequence length="88" mass="9905">MADNSAVRKELFFDLLQQLMKSGQVRLACDGTWLTGTVEEQLKCLNEAWPQPDSDDELDNLDDTGFWFLAKAPAGLVWITADGQEVWT</sequence>
<protein>
    <submittedName>
        <fullName evidence="1">DUF596 domain-containing protein</fullName>
    </submittedName>
</protein>
<accession>A0ACC5RK32</accession>
<keyword evidence="2" id="KW-1185">Reference proteome</keyword>
<organism evidence="1 2">
    <name type="scientific">Enterobacter agglomerans</name>
    <name type="common">Erwinia herbicola</name>
    <name type="synonym">Pantoea agglomerans</name>
    <dbReference type="NCBI Taxonomy" id="549"/>
    <lineage>
        <taxon>Bacteria</taxon>
        <taxon>Pseudomonadati</taxon>
        <taxon>Pseudomonadota</taxon>
        <taxon>Gammaproteobacteria</taxon>
        <taxon>Enterobacterales</taxon>
        <taxon>Erwiniaceae</taxon>
        <taxon>Pantoea</taxon>
        <taxon>Pantoea agglomerans group</taxon>
    </lineage>
</organism>
<gene>
    <name evidence="1" type="ORF">JJL49_07170</name>
</gene>
<name>A0ACC5RK32_ENTAG</name>
<proteinExistence type="predicted"/>
<comment type="caution">
    <text evidence="1">The sequence shown here is derived from an EMBL/GenBank/DDBJ whole genome shotgun (WGS) entry which is preliminary data.</text>
</comment>
<evidence type="ECO:0000313" key="1">
    <source>
        <dbReference type="EMBL" id="MBK4725002.1"/>
    </source>
</evidence>
<reference evidence="1" key="1">
    <citation type="submission" date="2021-01" db="EMBL/GenBank/DDBJ databases">
        <title>Draft genome of Pantoea agglomerans Eh 335.</title>
        <authorList>
            <person name="Emsley S.A."/>
            <person name="Oline D.K."/>
            <person name="Saw J.H."/>
            <person name="Ushijima B."/>
            <person name="Videau P."/>
            <person name="Koyack M.J."/>
        </authorList>
    </citation>
    <scope>NUCLEOTIDE SEQUENCE</scope>
    <source>
        <strain evidence="1">Eh 335</strain>
    </source>
</reference>
<dbReference type="EMBL" id="JAEOXF010000003">
    <property type="protein sequence ID" value="MBK4725002.1"/>
    <property type="molecule type" value="Genomic_DNA"/>
</dbReference>